<keyword evidence="2" id="KW-1185">Reference proteome</keyword>
<reference evidence="1 2" key="1">
    <citation type="submission" date="2020-07" db="EMBL/GenBank/DDBJ databases">
        <title>Thermoactinomyces phylogeny.</title>
        <authorList>
            <person name="Dunlap C."/>
        </authorList>
    </citation>
    <scope>NUCLEOTIDE SEQUENCE [LARGE SCALE GENOMIC DNA]</scope>
    <source>
        <strain evidence="1 2">AMNI-1</strain>
    </source>
</reference>
<dbReference type="PANTHER" id="PTHR47297:SF2">
    <property type="entry name" value="OS02G0606800 PROTEIN"/>
    <property type="match status" value="1"/>
</dbReference>
<proteinExistence type="predicted"/>
<dbReference type="EMBL" id="JACEOL010000039">
    <property type="protein sequence ID" value="MBA4603122.1"/>
    <property type="molecule type" value="Genomic_DNA"/>
</dbReference>
<dbReference type="Proteomes" id="UP000538292">
    <property type="component" value="Unassembled WGS sequence"/>
</dbReference>
<name>A0A7W1XU36_9BACL</name>
<organism evidence="1 2">
    <name type="scientific">Thermoactinomyces mirandus</name>
    <dbReference type="NCBI Taxonomy" id="2756294"/>
    <lineage>
        <taxon>Bacteria</taxon>
        <taxon>Bacillati</taxon>
        <taxon>Bacillota</taxon>
        <taxon>Bacilli</taxon>
        <taxon>Bacillales</taxon>
        <taxon>Thermoactinomycetaceae</taxon>
        <taxon>Thermoactinomyces</taxon>
    </lineage>
</organism>
<dbReference type="GO" id="GO:0008936">
    <property type="term" value="F:nicotinamidase activity"/>
    <property type="evidence" value="ECO:0007669"/>
    <property type="project" value="InterPro"/>
</dbReference>
<protein>
    <submittedName>
        <fullName evidence="1">Isochorismatase family protein</fullName>
    </submittedName>
</protein>
<dbReference type="AlphaFoldDB" id="A0A7W1XU36"/>
<comment type="caution">
    <text evidence="1">The sequence shown here is derived from an EMBL/GenBank/DDBJ whole genome shotgun (WGS) entry which is preliminary data.</text>
</comment>
<evidence type="ECO:0000313" key="1">
    <source>
        <dbReference type="EMBL" id="MBA4603122.1"/>
    </source>
</evidence>
<dbReference type="InterPro" id="IPR036380">
    <property type="entry name" value="Isochorismatase-like_sf"/>
</dbReference>
<dbReference type="PANTHER" id="PTHR47297">
    <property type="match status" value="1"/>
</dbReference>
<dbReference type="GO" id="GO:0019365">
    <property type="term" value="P:pyridine nucleotide salvage"/>
    <property type="evidence" value="ECO:0007669"/>
    <property type="project" value="InterPro"/>
</dbReference>
<dbReference type="Gene3D" id="3.40.50.850">
    <property type="entry name" value="Isochorismatase-like"/>
    <property type="match status" value="1"/>
</dbReference>
<dbReference type="InterPro" id="IPR044717">
    <property type="entry name" value="NIC1"/>
</dbReference>
<gene>
    <name evidence="1" type="ORF">H2C83_12500</name>
</gene>
<accession>A0A7W1XU36</accession>
<dbReference type="SUPFAM" id="SSF52499">
    <property type="entry name" value="Isochorismatase-like hydrolases"/>
    <property type="match status" value="1"/>
</dbReference>
<dbReference type="RefSeq" id="WP_181741340.1">
    <property type="nucleotide sequence ID" value="NZ_JACEOL010000039.1"/>
</dbReference>
<evidence type="ECO:0000313" key="2">
    <source>
        <dbReference type="Proteomes" id="UP000538292"/>
    </source>
</evidence>
<sequence>MTAKHQAFYEYMEGIANRLPEKSFDEFVEQMGGPGNIYVVYVDVLMGFCECGPLSSSLVNEVVKPLSDWTEYIFKKGFSARNLIFLNDCHPKDAVEFEAFAPHCLRDMEESQIVPALRQYLDLAEEQEQVFLKNATNGLFGKNAVGIRFCDWLEEVMQKGKTAFIVVGDCTDLCIYQNAMAIRLLANELNVRTRVIVPQAHVRTYDLPVKNAESLGVMAHDAKYLETVFFYHMVLNGIEVISGWQRA</sequence>